<evidence type="ECO:0000256" key="8">
    <source>
        <dbReference type="ARBA" id="ARBA00022777"/>
    </source>
</evidence>
<dbReference type="Pfam" id="PF00512">
    <property type="entry name" value="HisKA"/>
    <property type="match status" value="1"/>
</dbReference>
<evidence type="ECO:0000256" key="2">
    <source>
        <dbReference type="ARBA" id="ARBA00004370"/>
    </source>
</evidence>
<evidence type="ECO:0000256" key="9">
    <source>
        <dbReference type="ARBA" id="ARBA00022840"/>
    </source>
</evidence>
<dbReference type="InterPro" id="IPR005467">
    <property type="entry name" value="His_kinase_dom"/>
</dbReference>
<evidence type="ECO:0000256" key="7">
    <source>
        <dbReference type="ARBA" id="ARBA00022741"/>
    </source>
</evidence>
<evidence type="ECO:0000256" key="13">
    <source>
        <dbReference type="SAM" id="Phobius"/>
    </source>
</evidence>
<evidence type="ECO:0000256" key="4">
    <source>
        <dbReference type="ARBA" id="ARBA00022553"/>
    </source>
</evidence>
<keyword evidence="8" id="KW-0418">Kinase</keyword>
<dbReference type="PROSITE" id="PS50885">
    <property type="entry name" value="HAMP"/>
    <property type="match status" value="1"/>
</dbReference>
<dbReference type="CDD" id="cd00082">
    <property type="entry name" value="HisKA"/>
    <property type="match status" value="1"/>
</dbReference>
<gene>
    <name evidence="16" type="ORF">HBA54_01805</name>
</gene>
<feature type="domain" description="HAMP" evidence="15">
    <location>
        <begin position="186"/>
        <end position="239"/>
    </location>
</feature>
<keyword evidence="6 13" id="KW-0812">Transmembrane</keyword>
<dbReference type="GO" id="GO:0009927">
    <property type="term" value="F:histidine phosphotransfer kinase activity"/>
    <property type="evidence" value="ECO:0007669"/>
    <property type="project" value="TreeGrafter"/>
</dbReference>
<feature type="transmembrane region" description="Helical" evidence="13">
    <location>
        <begin position="28"/>
        <end position="46"/>
    </location>
</feature>
<keyword evidence="11 13" id="KW-0472">Membrane</keyword>
<dbReference type="Gene3D" id="1.10.8.500">
    <property type="entry name" value="HAMP domain in histidine kinase"/>
    <property type="match status" value="1"/>
</dbReference>
<dbReference type="SUPFAM" id="SSF158472">
    <property type="entry name" value="HAMP domain-like"/>
    <property type="match status" value="1"/>
</dbReference>
<dbReference type="EC" id="2.7.13.3" evidence="3"/>
<reference evidence="16" key="1">
    <citation type="submission" date="2020-03" db="EMBL/GenBank/DDBJ databases">
        <title>Genome of Pelagibius litoralis DSM 21314T.</title>
        <authorList>
            <person name="Wang G."/>
        </authorList>
    </citation>
    <scope>NUCLEOTIDE SEQUENCE</scope>
    <source>
        <strain evidence="16">DSM 21314</strain>
    </source>
</reference>
<organism evidence="16 17">
    <name type="scientific">Pelagibius litoralis</name>
    <dbReference type="NCBI Taxonomy" id="374515"/>
    <lineage>
        <taxon>Bacteria</taxon>
        <taxon>Pseudomonadati</taxon>
        <taxon>Pseudomonadota</taxon>
        <taxon>Alphaproteobacteria</taxon>
        <taxon>Rhodospirillales</taxon>
        <taxon>Rhodovibrionaceae</taxon>
        <taxon>Pelagibius</taxon>
    </lineage>
</organism>
<dbReference type="SUPFAM" id="SSF47384">
    <property type="entry name" value="Homodimeric domain of signal transducing histidine kinase"/>
    <property type="match status" value="1"/>
</dbReference>
<keyword evidence="4" id="KW-0597">Phosphoprotein</keyword>
<dbReference type="SUPFAM" id="SSF55874">
    <property type="entry name" value="ATPase domain of HSP90 chaperone/DNA topoisomerase II/histidine kinase"/>
    <property type="match status" value="1"/>
</dbReference>
<dbReference type="GO" id="GO:0000155">
    <property type="term" value="F:phosphorelay sensor kinase activity"/>
    <property type="evidence" value="ECO:0007669"/>
    <property type="project" value="InterPro"/>
</dbReference>
<dbReference type="Gene3D" id="1.10.287.130">
    <property type="match status" value="1"/>
</dbReference>
<dbReference type="GO" id="GO:0005524">
    <property type="term" value="F:ATP binding"/>
    <property type="evidence" value="ECO:0007669"/>
    <property type="project" value="UniProtKB-KW"/>
</dbReference>
<keyword evidence="12" id="KW-0175">Coiled coil</keyword>
<feature type="coiled-coil region" evidence="12">
    <location>
        <begin position="223"/>
        <end position="282"/>
    </location>
</feature>
<feature type="domain" description="Histidine kinase" evidence="14">
    <location>
        <begin position="282"/>
        <end position="503"/>
    </location>
</feature>
<keyword evidence="10 13" id="KW-1133">Transmembrane helix</keyword>
<accession>A0A967C351</accession>
<evidence type="ECO:0000313" key="17">
    <source>
        <dbReference type="Proteomes" id="UP000761264"/>
    </source>
</evidence>
<keyword evidence="17" id="KW-1185">Reference proteome</keyword>
<dbReference type="PROSITE" id="PS50109">
    <property type="entry name" value="HIS_KIN"/>
    <property type="match status" value="1"/>
</dbReference>
<comment type="subcellular location">
    <subcellularLocation>
        <location evidence="2">Membrane</location>
    </subcellularLocation>
</comment>
<evidence type="ECO:0000256" key="10">
    <source>
        <dbReference type="ARBA" id="ARBA00022989"/>
    </source>
</evidence>
<dbReference type="SMART" id="SM00388">
    <property type="entry name" value="HisKA"/>
    <property type="match status" value="1"/>
</dbReference>
<dbReference type="FunFam" id="1.10.287.130:FF:000004">
    <property type="entry name" value="Ethylene receptor 1"/>
    <property type="match status" value="1"/>
</dbReference>
<dbReference type="InterPro" id="IPR004358">
    <property type="entry name" value="Sig_transdc_His_kin-like_C"/>
</dbReference>
<dbReference type="InterPro" id="IPR036890">
    <property type="entry name" value="HATPase_C_sf"/>
</dbReference>
<comment type="catalytic activity">
    <reaction evidence="1">
        <text>ATP + protein L-histidine = ADP + protein N-phospho-L-histidine.</text>
        <dbReference type="EC" id="2.7.13.3"/>
    </reaction>
</comment>
<evidence type="ECO:0000259" key="14">
    <source>
        <dbReference type="PROSITE" id="PS50109"/>
    </source>
</evidence>
<sequence length="511" mass="55741">MGSAKQVNETAMQQKRTRVSGTSIRNRIVITVLVTVVVVSLLGTALSGRENAARLMSGLEAESQVLTSVFGDTLSDPLWDYDYNMVQQRLEHLVDTRAIVGARVFDSRGNKLAEVLTDRFDPEATADYLVFDHSIIAESGEWVGTLFLWVSTAGVSAEVWSAIRYDAATAGILAVITAIVVFAGVNLISGPLSRVADAMIRIGEGALETEVPERGRDGEVSRMADALEQLRLKSLRVEQAERDLRRANAHLEQRVSERTVELETAREQAVEANRAKTEFLANMSHDLRTPLNAILGFSEIMRAGAFGPLGDPRYEEYVEDIHHSGSLLISLINDLLDISKVEAGKYELTEEVVDIRALIHNALRQIATAVEGAALTVATHVPADMPALRGDGRVLTQILNNLLSNSVKFTPRGGHIDVSAWTDHQGQLHIRVADNGIGMTREGVTKALRPFEQAHNARAREHNGTGLGLHLCDNFMKLFGGSLEIKSEEGGGTTVTVAFPAERAIEKRRSA</sequence>
<dbReference type="InterPro" id="IPR003661">
    <property type="entry name" value="HisK_dim/P_dom"/>
</dbReference>
<dbReference type="EMBL" id="JAAQPH010000001">
    <property type="protein sequence ID" value="NIA67320.1"/>
    <property type="molecule type" value="Genomic_DNA"/>
</dbReference>
<evidence type="ECO:0000256" key="1">
    <source>
        <dbReference type="ARBA" id="ARBA00000085"/>
    </source>
</evidence>
<dbReference type="GO" id="GO:0005886">
    <property type="term" value="C:plasma membrane"/>
    <property type="evidence" value="ECO:0007669"/>
    <property type="project" value="TreeGrafter"/>
</dbReference>
<dbReference type="Pfam" id="PF00672">
    <property type="entry name" value="HAMP"/>
    <property type="match status" value="1"/>
</dbReference>
<keyword evidence="9" id="KW-0067">ATP-binding</keyword>
<dbReference type="InterPro" id="IPR003660">
    <property type="entry name" value="HAMP_dom"/>
</dbReference>
<dbReference type="Gene3D" id="3.30.565.10">
    <property type="entry name" value="Histidine kinase-like ATPase, C-terminal domain"/>
    <property type="match status" value="1"/>
</dbReference>
<dbReference type="Pfam" id="PF02518">
    <property type="entry name" value="HATPase_c"/>
    <property type="match status" value="1"/>
</dbReference>
<dbReference type="InterPro" id="IPR003594">
    <property type="entry name" value="HATPase_dom"/>
</dbReference>
<dbReference type="PANTHER" id="PTHR43047">
    <property type="entry name" value="TWO-COMPONENT HISTIDINE PROTEIN KINASE"/>
    <property type="match status" value="1"/>
</dbReference>
<evidence type="ECO:0000256" key="11">
    <source>
        <dbReference type="ARBA" id="ARBA00023136"/>
    </source>
</evidence>
<evidence type="ECO:0000256" key="3">
    <source>
        <dbReference type="ARBA" id="ARBA00012438"/>
    </source>
</evidence>
<feature type="transmembrane region" description="Helical" evidence="13">
    <location>
        <begin position="169"/>
        <end position="189"/>
    </location>
</feature>
<evidence type="ECO:0000259" key="15">
    <source>
        <dbReference type="PROSITE" id="PS50885"/>
    </source>
</evidence>
<evidence type="ECO:0000256" key="6">
    <source>
        <dbReference type="ARBA" id="ARBA00022692"/>
    </source>
</evidence>
<dbReference type="PANTHER" id="PTHR43047:SF72">
    <property type="entry name" value="OSMOSENSING HISTIDINE PROTEIN KINASE SLN1"/>
    <property type="match status" value="1"/>
</dbReference>
<dbReference type="PRINTS" id="PR00344">
    <property type="entry name" value="BCTRLSENSOR"/>
</dbReference>
<protein>
    <recommendedName>
        <fullName evidence="3">histidine kinase</fullName>
        <ecNumber evidence="3">2.7.13.3</ecNumber>
    </recommendedName>
</protein>
<dbReference type="SMART" id="SM00387">
    <property type="entry name" value="HATPase_c"/>
    <property type="match status" value="1"/>
</dbReference>
<feature type="transmembrane region" description="Helical" evidence="13">
    <location>
        <begin position="142"/>
        <end position="163"/>
    </location>
</feature>
<evidence type="ECO:0000256" key="5">
    <source>
        <dbReference type="ARBA" id="ARBA00022679"/>
    </source>
</evidence>
<keyword evidence="5" id="KW-0808">Transferase</keyword>
<proteinExistence type="predicted"/>
<dbReference type="AlphaFoldDB" id="A0A967C351"/>
<dbReference type="InterPro" id="IPR036097">
    <property type="entry name" value="HisK_dim/P_sf"/>
</dbReference>
<keyword evidence="7" id="KW-0547">Nucleotide-binding</keyword>
<comment type="caution">
    <text evidence="16">The sequence shown here is derived from an EMBL/GenBank/DDBJ whole genome shotgun (WGS) entry which is preliminary data.</text>
</comment>
<name>A0A967C351_9PROT</name>
<evidence type="ECO:0000256" key="12">
    <source>
        <dbReference type="SAM" id="Coils"/>
    </source>
</evidence>
<evidence type="ECO:0000313" key="16">
    <source>
        <dbReference type="EMBL" id="NIA67320.1"/>
    </source>
</evidence>
<dbReference type="Proteomes" id="UP000761264">
    <property type="component" value="Unassembled WGS sequence"/>
</dbReference>